<dbReference type="InterPro" id="IPR013321">
    <property type="entry name" value="Arc_rbn_hlx_hlx"/>
</dbReference>
<evidence type="ECO:0000313" key="3">
    <source>
        <dbReference type="Proteomes" id="UP000471465"/>
    </source>
</evidence>
<reference evidence="2 3" key="1">
    <citation type="submission" date="2019-09" db="EMBL/GenBank/DDBJ databases">
        <title>Draft genome sequence of Psychrobacter nivimaris LAMA 639, in search for biotechnological relevant genes.</title>
        <authorList>
            <person name="Lima A.O.S."/>
            <person name="Staloch B.E.K."/>
            <person name="Freitas R.C."/>
            <person name="Niero H."/>
            <person name="Silva M.A.C."/>
        </authorList>
    </citation>
    <scope>NUCLEOTIDE SEQUENCE [LARGE SCALE GENOMIC DNA]</scope>
    <source>
        <strain evidence="2 3">LAMA 639</strain>
    </source>
</reference>
<dbReference type="GO" id="GO:0006355">
    <property type="term" value="P:regulation of DNA-templated transcription"/>
    <property type="evidence" value="ECO:0007669"/>
    <property type="project" value="InterPro"/>
</dbReference>
<dbReference type="InterPro" id="IPR010985">
    <property type="entry name" value="Ribbon_hlx_hlx"/>
</dbReference>
<dbReference type="RefSeq" id="WP_160021632.1">
    <property type="nucleotide sequence ID" value="NZ_VZIZ01000013.1"/>
</dbReference>
<dbReference type="SUPFAM" id="SSF47598">
    <property type="entry name" value="Ribbon-helix-helix"/>
    <property type="match status" value="1"/>
</dbReference>
<gene>
    <name evidence="2" type="ORF">FQV37_325</name>
</gene>
<feature type="domain" description="Arc-like DNA binding" evidence="1">
    <location>
        <begin position="9"/>
        <end position="45"/>
    </location>
</feature>
<dbReference type="AlphaFoldDB" id="A0A6N7C1D2"/>
<dbReference type="InterPro" id="IPR005569">
    <property type="entry name" value="Arc_DNA-bd_dom"/>
</dbReference>
<organism evidence="2 3">
    <name type="scientific">Psychrobacter nivimaris</name>
    <dbReference type="NCBI Taxonomy" id="281738"/>
    <lineage>
        <taxon>Bacteria</taxon>
        <taxon>Pseudomonadati</taxon>
        <taxon>Pseudomonadota</taxon>
        <taxon>Gammaproteobacteria</taxon>
        <taxon>Moraxellales</taxon>
        <taxon>Moraxellaceae</taxon>
        <taxon>Psychrobacter</taxon>
    </lineage>
</organism>
<dbReference type="Gene3D" id="1.10.1220.10">
    <property type="entry name" value="Met repressor-like"/>
    <property type="match status" value="1"/>
</dbReference>
<comment type="caution">
    <text evidence="2">The sequence shown here is derived from an EMBL/GenBank/DDBJ whole genome shotgun (WGS) entry which is preliminary data.</text>
</comment>
<keyword evidence="3" id="KW-1185">Reference proteome</keyword>
<sequence>MTDQHTTVQYQLRLPEELRDKIKKSAKAHSRSMNADIVARLESSFAINEVYFPGYIPGYDSGERYTIGNDLFDEAGLTKEEFVEFVRLFIKKGLHEEGNK</sequence>
<name>A0A6N7C1D2_9GAMM</name>
<dbReference type="GO" id="GO:0003677">
    <property type="term" value="F:DNA binding"/>
    <property type="evidence" value="ECO:0007669"/>
    <property type="project" value="InterPro"/>
</dbReference>
<evidence type="ECO:0000313" key="2">
    <source>
        <dbReference type="EMBL" id="KAF0569132.1"/>
    </source>
</evidence>
<dbReference type="Pfam" id="PF03869">
    <property type="entry name" value="Arc"/>
    <property type="match status" value="1"/>
</dbReference>
<proteinExistence type="predicted"/>
<dbReference type="EMBL" id="VZIZ01000013">
    <property type="protein sequence ID" value="KAF0569132.1"/>
    <property type="molecule type" value="Genomic_DNA"/>
</dbReference>
<protein>
    <recommendedName>
        <fullName evidence="1">Arc-like DNA binding domain-containing protein</fullName>
    </recommendedName>
</protein>
<accession>A0A6N7C1D2</accession>
<evidence type="ECO:0000259" key="1">
    <source>
        <dbReference type="Pfam" id="PF03869"/>
    </source>
</evidence>
<dbReference type="Proteomes" id="UP000471465">
    <property type="component" value="Unassembled WGS sequence"/>
</dbReference>